<dbReference type="InterPro" id="IPR039564">
    <property type="entry name" value="Peptidase_C39-like"/>
</dbReference>
<reference evidence="2" key="2">
    <citation type="submission" date="2020-09" db="EMBL/GenBank/DDBJ databases">
        <authorList>
            <person name="Sun Q."/>
            <person name="Ohkuma M."/>
        </authorList>
    </citation>
    <scope>NUCLEOTIDE SEQUENCE</scope>
    <source>
        <strain evidence="2">JCM 4815</strain>
    </source>
</reference>
<sequence>MLPPCCADTTGTAPRPVHAPVPVVTQYATPELIGRVAYDGHDPADDPAWKTSGAPSQSAYGRWCRHLCGIACLRMALLHRDGQAPNLFQLLAGARHHGAYIDQGGGTIKGLIYAPFAEYTRDSHGLPATVHRELEMGELVDLLDAGHMVMASVSKEIRRPEHEPARRGGHLVLVIGREGDLIHFRNPSGHTPHARQASLAVDRFDAFFGGRGLSLYLGSSPVRRSASAQVEDR</sequence>
<feature type="domain" description="Peptidase C39-like" evidence="1">
    <location>
        <begin position="64"/>
        <end position="176"/>
    </location>
</feature>
<evidence type="ECO:0000259" key="1">
    <source>
        <dbReference type="Pfam" id="PF13529"/>
    </source>
</evidence>
<protein>
    <recommendedName>
        <fullName evidence="1">Peptidase C39-like domain-containing protein</fullName>
    </recommendedName>
</protein>
<gene>
    <name evidence="2" type="ORF">GCM10010365_26320</name>
</gene>
<evidence type="ECO:0000313" key="3">
    <source>
        <dbReference type="Proteomes" id="UP000622166"/>
    </source>
</evidence>
<accession>A0A918PGF8</accession>
<dbReference type="Proteomes" id="UP000622166">
    <property type="component" value="Unassembled WGS sequence"/>
</dbReference>
<organism evidence="2 3">
    <name type="scientific">Streptomyces poonensis</name>
    <dbReference type="NCBI Taxonomy" id="68255"/>
    <lineage>
        <taxon>Bacteria</taxon>
        <taxon>Bacillati</taxon>
        <taxon>Actinomycetota</taxon>
        <taxon>Actinomycetes</taxon>
        <taxon>Kitasatosporales</taxon>
        <taxon>Streptomycetaceae</taxon>
        <taxon>Streptomyces</taxon>
    </lineage>
</organism>
<comment type="caution">
    <text evidence="2">The sequence shown here is derived from an EMBL/GenBank/DDBJ whole genome shotgun (WGS) entry which is preliminary data.</text>
</comment>
<dbReference type="AlphaFoldDB" id="A0A918PGF8"/>
<evidence type="ECO:0000313" key="2">
    <source>
        <dbReference type="EMBL" id="GGZ05792.1"/>
    </source>
</evidence>
<keyword evidence="3" id="KW-1185">Reference proteome</keyword>
<dbReference type="RefSeq" id="WP_189858422.1">
    <property type="nucleotide sequence ID" value="NZ_BMVW01000003.1"/>
</dbReference>
<dbReference type="EMBL" id="BMVW01000003">
    <property type="protein sequence ID" value="GGZ05792.1"/>
    <property type="molecule type" value="Genomic_DNA"/>
</dbReference>
<proteinExistence type="predicted"/>
<reference evidence="2" key="1">
    <citation type="journal article" date="2014" name="Int. J. Syst. Evol. Microbiol.">
        <title>Complete genome sequence of Corynebacterium casei LMG S-19264T (=DSM 44701T), isolated from a smear-ripened cheese.</title>
        <authorList>
            <consortium name="US DOE Joint Genome Institute (JGI-PGF)"/>
            <person name="Walter F."/>
            <person name="Albersmeier A."/>
            <person name="Kalinowski J."/>
            <person name="Ruckert C."/>
        </authorList>
    </citation>
    <scope>NUCLEOTIDE SEQUENCE</scope>
    <source>
        <strain evidence="2">JCM 4815</strain>
    </source>
</reference>
<name>A0A918PGF8_9ACTN</name>
<dbReference type="Pfam" id="PF13529">
    <property type="entry name" value="Peptidase_C39_2"/>
    <property type="match status" value="1"/>
</dbReference>